<dbReference type="Proteomes" id="UP000807115">
    <property type="component" value="Chromosome 3"/>
</dbReference>
<accession>A0A921RE44</accession>
<evidence type="ECO:0000313" key="2">
    <source>
        <dbReference type="Proteomes" id="UP000807115"/>
    </source>
</evidence>
<dbReference type="AlphaFoldDB" id="A0A921RE44"/>
<comment type="caution">
    <text evidence="1">The sequence shown here is derived from an EMBL/GenBank/DDBJ whole genome shotgun (WGS) entry which is preliminary data.</text>
</comment>
<sequence>MQVYSKIRLLSRYYHFDKEKRTSPKRMTCQATTPYKIATATASRQPFGELTFRRVQGRLEQEGWRNKGSPRRCLGNRTPPRAPWSIVHSSGLFINKVAAMDSTPEPSAAICVTKKLKTINHLPSSWLAYGHGVKLRVFWYEPRTQPPFTQISWQVWKEMNARGAKTSLQAMNCS</sequence>
<protein>
    <submittedName>
        <fullName evidence="1">Uncharacterized protein</fullName>
    </submittedName>
</protein>
<reference evidence="1" key="1">
    <citation type="journal article" date="2019" name="BMC Genomics">
        <title>A new reference genome for Sorghum bicolor reveals high levels of sequence similarity between sweet and grain genotypes: implications for the genetics of sugar metabolism.</title>
        <authorList>
            <person name="Cooper E.A."/>
            <person name="Brenton Z.W."/>
            <person name="Flinn B.S."/>
            <person name="Jenkins J."/>
            <person name="Shu S."/>
            <person name="Flowers D."/>
            <person name="Luo F."/>
            <person name="Wang Y."/>
            <person name="Xia P."/>
            <person name="Barry K."/>
            <person name="Daum C."/>
            <person name="Lipzen A."/>
            <person name="Yoshinaga Y."/>
            <person name="Schmutz J."/>
            <person name="Saski C."/>
            <person name="Vermerris W."/>
            <person name="Kresovich S."/>
        </authorList>
    </citation>
    <scope>NUCLEOTIDE SEQUENCE</scope>
</reference>
<evidence type="ECO:0000313" key="1">
    <source>
        <dbReference type="EMBL" id="KAG0538204.1"/>
    </source>
</evidence>
<gene>
    <name evidence="1" type="ORF">BDA96_03G215200</name>
</gene>
<proteinExistence type="predicted"/>
<reference evidence="1" key="2">
    <citation type="submission" date="2020-10" db="EMBL/GenBank/DDBJ databases">
        <authorList>
            <person name="Cooper E.A."/>
            <person name="Brenton Z.W."/>
            <person name="Flinn B.S."/>
            <person name="Jenkins J."/>
            <person name="Shu S."/>
            <person name="Flowers D."/>
            <person name="Luo F."/>
            <person name="Wang Y."/>
            <person name="Xia P."/>
            <person name="Barry K."/>
            <person name="Daum C."/>
            <person name="Lipzen A."/>
            <person name="Yoshinaga Y."/>
            <person name="Schmutz J."/>
            <person name="Saski C."/>
            <person name="Vermerris W."/>
            <person name="Kresovich S."/>
        </authorList>
    </citation>
    <scope>NUCLEOTIDE SEQUENCE</scope>
</reference>
<organism evidence="1 2">
    <name type="scientific">Sorghum bicolor</name>
    <name type="common">Sorghum</name>
    <name type="synonym">Sorghum vulgare</name>
    <dbReference type="NCBI Taxonomy" id="4558"/>
    <lineage>
        <taxon>Eukaryota</taxon>
        <taxon>Viridiplantae</taxon>
        <taxon>Streptophyta</taxon>
        <taxon>Embryophyta</taxon>
        <taxon>Tracheophyta</taxon>
        <taxon>Spermatophyta</taxon>
        <taxon>Magnoliopsida</taxon>
        <taxon>Liliopsida</taxon>
        <taxon>Poales</taxon>
        <taxon>Poaceae</taxon>
        <taxon>PACMAD clade</taxon>
        <taxon>Panicoideae</taxon>
        <taxon>Andropogonodae</taxon>
        <taxon>Andropogoneae</taxon>
        <taxon>Sorghinae</taxon>
        <taxon>Sorghum</taxon>
    </lineage>
</organism>
<dbReference type="EMBL" id="CM027682">
    <property type="protein sequence ID" value="KAG0538204.1"/>
    <property type="molecule type" value="Genomic_DNA"/>
</dbReference>
<name>A0A921RE44_SORBI</name>